<dbReference type="Proteomes" id="UP000201129">
    <property type="component" value="Segment"/>
</dbReference>
<evidence type="ECO:0000313" key="1">
    <source>
        <dbReference type="EMBL" id="ADI55523.1"/>
    </source>
</evidence>
<keyword evidence="2" id="KW-1185">Reference proteome</keyword>
<dbReference type="OrthoDB" id="20109at10239"/>
<gene>
    <name evidence="1" type="primary">30.3</name>
</gene>
<dbReference type="GeneID" id="9384497"/>
<reference evidence="1 2" key="2">
    <citation type="journal article" date="2011" name="Virol. J.">
        <title>Sequence characteristics of T4-like bacteriophage IME08 benome termini revealed by high throughput sequencing.</title>
        <authorList>
            <person name="Jiang X."/>
            <person name="Jiang H."/>
            <person name="Li C."/>
            <person name="Wang S."/>
            <person name="Mi Z."/>
            <person name="An X."/>
            <person name="Chen J."/>
            <person name="Tong Y."/>
        </authorList>
    </citation>
    <scope>NUCLEOTIDE SEQUENCE [LARGE SCALE GENOMIC DNA]</scope>
</reference>
<dbReference type="RefSeq" id="YP_003734344.1">
    <property type="nucleotide sequence ID" value="NC_014260.1"/>
</dbReference>
<accession>D7RMK7</accession>
<dbReference type="EMBL" id="HM071924">
    <property type="protein sequence ID" value="ADI55523.1"/>
    <property type="molecule type" value="Genomic_DNA"/>
</dbReference>
<reference evidence="1 2" key="1">
    <citation type="journal article" date="2011" name="Arch. Virol.">
        <title>The complete genome sequence of a novel T4-like bacteriophage, IME08.</title>
        <authorList>
            <person name="Jiang H."/>
            <person name="Jiang X."/>
            <person name="Wang S."/>
            <person name="Li C."/>
            <person name="Chen B."/>
            <person name="An X."/>
            <person name="Mi Z."/>
            <person name="Chen J."/>
            <person name="Tong Y."/>
        </authorList>
    </citation>
    <scope>NUCLEOTIDE SEQUENCE [LARGE SCALE GENOMIC DNA]</scope>
</reference>
<organism evidence="1 2">
    <name type="scientific">Escherichia phage IME08</name>
    <dbReference type="NCBI Taxonomy" id="698728"/>
    <lineage>
        <taxon>Viruses</taxon>
        <taxon>Duplodnaviria</taxon>
        <taxon>Heunggongvirae</taxon>
        <taxon>Uroviricota</taxon>
        <taxon>Caudoviricetes</taxon>
        <taxon>Pantevenvirales</taxon>
        <taxon>Straboviridae</taxon>
        <taxon>Tevenvirinae</taxon>
        <taxon>Dhakavirus</taxon>
        <taxon>Dhakavirus ime08</taxon>
    </lineage>
</organism>
<protein>
    <submittedName>
        <fullName evidence="1">Uncharacterized protein 30.3</fullName>
    </submittedName>
</protein>
<proteinExistence type="predicted"/>
<evidence type="ECO:0000313" key="2">
    <source>
        <dbReference type="Proteomes" id="UP000201129"/>
    </source>
</evidence>
<sequence>MLNNKDVYLGCPGWPLSKLDELMLELRTVVRCSGLELRFQDIPQRGKSFTKVRILKQRSRTKDSAMRYKPLKVKF</sequence>
<name>D7RMK7_9CAUD</name>
<dbReference type="Pfam" id="PF11097">
    <property type="entry name" value="DUF2883"/>
    <property type="match status" value="1"/>
</dbReference>
<dbReference type="InterPro" id="IPR020112">
    <property type="entry name" value="DUF2883"/>
</dbReference>